<dbReference type="AlphaFoldDB" id="A0A2T3KYT6"/>
<dbReference type="SUPFAM" id="SSF49401">
    <property type="entry name" value="Bacterial adhesins"/>
    <property type="match status" value="1"/>
</dbReference>
<dbReference type="RefSeq" id="WP_107184393.1">
    <property type="nucleotide sequence ID" value="NZ_JAWQGC010000003.1"/>
</dbReference>
<dbReference type="PANTHER" id="PTHR33420:SF12">
    <property type="entry name" value="FIMBRIN-LIKE PROTEIN FIMI-RELATED"/>
    <property type="match status" value="1"/>
</dbReference>
<organism evidence="2 3">
    <name type="scientific">Photobacterium leiognathi subsp. mandapamensis</name>
    <name type="common">Photobacterium mandapamensis</name>
    <dbReference type="NCBI Taxonomy" id="48408"/>
    <lineage>
        <taxon>Bacteria</taxon>
        <taxon>Pseudomonadati</taxon>
        <taxon>Pseudomonadota</taxon>
        <taxon>Gammaproteobacteria</taxon>
        <taxon>Vibrionales</taxon>
        <taxon>Vibrionaceae</taxon>
        <taxon>Photobacterium</taxon>
    </lineage>
</organism>
<sequence>MKYYILILSIVTYSHFAFSKDMPVTADGIVNIEGMVVNQTCVTNYDNNHEETTISKHNNNDIDDGFNFNVLFEECILDIKKNIDLGFTGIKDIKDVNAFKAGSNKNGIVIVITDIYGKPFLPNTNNRVVLDKNKEKVDMVLKYKSTQKKVVPSSTNSKLLIRVIYP</sequence>
<gene>
    <name evidence="2" type="ORF">C0W93_04455</name>
</gene>
<dbReference type="PANTHER" id="PTHR33420">
    <property type="entry name" value="FIMBRIAL SUBUNIT ELFA-RELATED"/>
    <property type="match status" value="1"/>
</dbReference>
<evidence type="ECO:0008006" key="4">
    <source>
        <dbReference type="Google" id="ProtNLM"/>
    </source>
</evidence>
<proteinExistence type="predicted"/>
<accession>A0A2T3KYT6</accession>
<dbReference type="InterPro" id="IPR036937">
    <property type="entry name" value="Adhesion_dom_fimbrial_sf"/>
</dbReference>
<dbReference type="GO" id="GO:0043709">
    <property type="term" value="P:cell adhesion involved in single-species biofilm formation"/>
    <property type="evidence" value="ECO:0007669"/>
    <property type="project" value="TreeGrafter"/>
</dbReference>
<keyword evidence="1" id="KW-0732">Signal</keyword>
<dbReference type="Gene3D" id="2.60.40.1090">
    <property type="entry name" value="Fimbrial-type adhesion domain"/>
    <property type="match status" value="1"/>
</dbReference>
<dbReference type="InterPro" id="IPR050263">
    <property type="entry name" value="Bact_Fimbrial_Adh_Pro"/>
</dbReference>
<evidence type="ECO:0000313" key="3">
    <source>
        <dbReference type="Proteomes" id="UP000240530"/>
    </source>
</evidence>
<name>A0A2T3KYT6_PHOLD</name>
<feature type="chain" id="PRO_5015656595" description="Type 1 fimbrial protein" evidence="1">
    <location>
        <begin position="20"/>
        <end position="166"/>
    </location>
</feature>
<dbReference type="InterPro" id="IPR008966">
    <property type="entry name" value="Adhesion_dom_sf"/>
</dbReference>
<evidence type="ECO:0000256" key="1">
    <source>
        <dbReference type="SAM" id="SignalP"/>
    </source>
</evidence>
<dbReference type="GO" id="GO:0009289">
    <property type="term" value="C:pilus"/>
    <property type="evidence" value="ECO:0007669"/>
    <property type="project" value="InterPro"/>
</dbReference>
<dbReference type="EMBL" id="PYNS01000002">
    <property type="protein sequence ID" value="PSV12973.1"/>
    <property type="molecule type" value="Genomic_DNA"/>
</dbReference>
<reference evidence="2 3" key="1">
    <citation type="submission" date="2018-03" db="EMBL/GenBank/DDBJ databases">
        <title>Whole genome sequencing of Histamine producing bacteria.</title>
        <authorList>
            <person name="Butler K."/>
        </authorList>
    </citation>
    <scope>NUCLEOTIDE SEQUENCE [LARGE SCALE GENOMIC DNA]</scope>
    <source>
        <strain evidence="2 3">Res.4.1</strain>
    </source>
</reference>
<protein>
    <recommendedName>
        <fullName evidence="4">Type 1 fimbrial protein</fullName>
    </recommendedName>
</protein>
<evidence type="ECO:0000313" key="2">
    <source>
        <dbReference type="EMBL" id="PSV12973.1"/>
    </source>
</evidence>
<feature type="signal peptide" evidence="1">
    <location>
        <begin position="1"/>
        <end position="19"/>
    </location>
</feature>
<comment type="caution">
    <text evidence="2">The sequence shown here is derived from an EMBL/GenBank/DDBJ whole genome shotgun (WGS) entry which is preliminary data.</text>
</comment>
<dbReference type="Proteomes" id="UP000240530">
    <property type="component" value="Unassembled WGS sequence"/>
</dbReference>